<evidence type="ECO:0000313" key="1">
    <source>
        <dbReference type="EMBL" id="JAD41509.1"/>
    </source>
</evidence>
<proteinExistence type="predicted"/>
<organism evidence="1">
    <name type="scientific">Arundo donax</name>
    <name type="common">Giant reed</name>
    <name type="synonym">Donax arundinaceus</name>
    <dbReference type="NCBI Taxonomy" id="35708"/>
    <lineage>
        <taxon>Eukaryota</taxon>
        <taxon>Viridiplantae</taxon>
        <taxon>Streptophyta</taxon>
        <taxon>Embryophyta</taxon>
        <taxon>Tracheophyta</taxon>
        <taxon>Spermatophyta</taxon>
        <taxon>Magnoliopsida</taxon>
        <taxon>Liliopsida</taxon>
        <taxon>Poales</taxon>
        <taxon>Poaceae</taxon>
        <taxon>PACMAD clade</taxon>
        <taxon>Arundinoideae</taxon>
        <taxon>Arundineae</taxon>
        <taxon>Arundo</taxon>
    </lineage>
</organism>
<accession>A0A0A8ZQ35</accession>
<dbReference type="EMBL" id="GBRH01256386">
    <property type="protein sequence ID" value="JAD41509.1"/>
    <property type="molecule type" value="Transcribed_RNA"/>
</dbReference>
<protein>
    <submittedName>
        <fullName evidence="1">Uncharacterized protein</fullName>
    </submittedName>
</protein>
<sequence length="19" mass="2238">MEKAAPPFPYFRLRVRGVC</sequence>
<dbReference type="AlphaFoldDB" id="A0A0A8ZQ35"/>
<reference evidence="1" key="2">
    <citation type="journal article" date="2015" name="Data Brief">
        <title>Shoot transcriptome of the giant reed, Arundo donax.</title>
        <authorList>
            <person name="Barrero R.A."/>
            <person name="Guerrero F.D."/>
            <person name="Moolhuijzen P."/>
            <person name="Goolsby J.A."/>
            <person name="Tidwell J."/>
            <person name="Bellgard S.E."/>
            <person name="Bellgard M.I."/>
        </authorList>
    </citation>
    <scope>NUCLEOTIDE SEQUENCE</scope>
    <source>
        <tissue evidence="1">Shoot tissue taken approximately 20 cm above the soil surface</tissue>
    </source>
</reference>
<reference evidence="1" key="1">
    <citation type="submission" date="2014-09" db="EMBL/GenBank/DDBJ databases">
        <authorList>
            <person name="Magalhaes I.L.F."/>
            <person name="Oliveira U."/>
            <person name="Santos F.R."/>
            <person name="Vidigal T.H.D.A."/>
            <person name="Brescovit A.D."/>
            <person name="Santos A.J."/>
        </authorList>
    </citation>
    <scope>NUCLEOTIDE SEQUENCE</scope>
    <source>
        <tissue evidence="1">Shoot tissue taken approximately 20 cm above the soil surface</tissue>
    </source>
</reference>
<name>A0A0A8ZQ35_ARUDO</name>